<keyword evidence="1" id="KW-0808">Transferase</keyword>
<evidence type="ECO:0000256" key="6">
    <source>
        <dbReference type="SAM" id="MobiDB-lite"/>
    </source>
</evidence>
<keyword evidence="4 5" id="KW-0067">ATP-binding</keyword>
<keyword evidence="8" id="KW-0723">Serine/threonine-protein kinase</keyword>
<feature type="binding site" evidence="5">
    <location>
        <position position="85"/>
    </location>
    <ligand>
        <name>ATP</name>
        <dbReference type="ChEBI" id="CHEBI:30616"/>
    </ligand>
</feature>
<dbReference type="InterPro" id="IPR008271">
    <property type="entry name" value="Ser/Thr_kinase_AS"/>
</dbReference>
<evidence type="ECO:0000313" key="8">
    <source>
        <dbReference type="EMBL" id="TMQ61578.1"/>
    </source>
</evidence>
<evidence type="ECO:0000256" key="1">
    <source>
        <dbReference type="ARBA" id="ARBA00022679"/>
    </source>
</evidence>
<dbReference type="SUPFAM" id="SSF56112">
    <property type="entry name" value="Protein kinase-like (PK-like)"/>
    <property type="match status" value="1"/>
</dbReference>
<dbReference type="Gene3D" id="1.10.510.10">
    <property type="entry name" value="Transferase(Phosphotransferase) domain 1"/>
    <property type="match status" value="1"/>
</dbReference>
<gene>
    <name evidence="8" type="ORF">E6K78_12655</name>
</gene>
<organism evidence="8 9">
    <name type="scientific">Eiseniibacteriota bacterium</name>
    <dbReference type="NCBI Taxonomy" id="2212470"/>
    <lineage>
        <taxon>Bacteria</taxon>
        <taxon>Candidatus Eiseniibacteriota</taxon>
    </lineage>
</organism>
<accession>A0A538TD79</accession>
<dbReference type="InterPro" id="IPR017441">
    <property type="entry name" value="Protein_kinase_ATP_BS"/>
</dbReference>
<dbReference type="CDD" id="cd14014">
    <property type="entry name" value="STKc_PknB_like"/>
    <property type="match status" value="1"/>
</dbReference>
<dbReference type="SMART" id="SM00220">
    <property type="entry name" value="S_TKc"/>
    <property type="match status" value="1"/>
</dbReference>
<feature type="domain" description="Protein kinase" evidence="7">
    <location>
        <begin position="56"/>
        <end position="332"/>
    </location>
</feature>
<dbReference type="PROSITE" id="PS00108">
    <property type="entry name" value="PROTEIN_KINASE_ST"/>
    <property type="match status" value="1"/>
</dbReference>
<dbReference type="PROSITE" id="PS00107">
    <property type="entry name" value="PROTEIN_KINASE_ATP"/>
    <property type="match status" value="1"/>
</dbReference>
<feature type="region of interest" description="Disordered" evidence="6">
    <location>
        <begin position="13"/>
        <end position="33"/>
    </location>
</feature>
<dbReference type="Gene3D" id="3.30.200.20">
    <property type="entry name" value="Phosphorylase Kinase, domain 1"/>
    <property type="match status" value="1"/>
</dbReference>
<dbReference type="InterPro" id="IPR000719">
    <property type="entry name" value="Prot_kinase_dom"/>
</dbReference>
<comment type="caution">
    <text evidence="8">The sequence shown here is derived from an EMBL/GenBank/DDBJ whole genome shotgun (WGS) entry which is preliminary data.</text>
</comment>
<dbReference type="InterPro" id="IPR011009">
    <property type="entry name" value="Kinase-like_dom_sf"/>
</dbReference>
<keyword evidence="2 5" id="KW-0547">Nucleotide-binding</keyword>
<dbReference type="PANTHER" id="PTHR43289:SF6">
    <property type="entry name" value="SERINE_THREONINE-PROTEIN KINASE NEKL-3"/>
    <property type="match status" value="1"/>
</dbReference>
<dbReference type="GO" id="GO:0005524">
    <property type="term" value="F:ATP binding"/>
    <property type="evidence" value="ECO:0007669"/>
    <property type="project" value="UniProtKB-UniRule"/>
</dbReference>
<evidence type="ECO:0000256" key="5">
    <source>
        <dbReference type="PROSITE-ProRule" id="PRU10141"/>
    </source>
</evidence>
<evidence type="ECO:0000256" key="4">
    <source>
        <dbReference type="ARBA" id="ARBA00022840"/>
    </source>
</evidence>
<sequence length="356" mass="38316">MLIEEYCLPISGTRESGSEETLGGPPLSRHAETGSTFSARAGRANAPPVPGLVGRYSVEAELGHGGMGVVYLAQDARLGRKVAIKSLPQELALDAERIGRFLREAKLLASLHHPNIATIHGMEAVPDGRRFLILEYVPGSTLAARLASGPLPWREALPICSQIAAAIAAAHERGVIHRDLKPSNVMVTPHGLVKVVDFGLAKVQGERMAAPSSREMPRTPSDWSGTGSGLVVGTPGYLSPEQVMARVEDGRTDVFAFGCVLYECLVGRRAFRGATPEELITAPIYRDPDWSALPAETPAGIRDLLADCLEKDPVRRIGNARTIELRIAEARFPTICRARERASWVGCPSSRPRPSS</sequence>
<protein>
    <submittedName>
        <fullName evidence="8">Serine/threonine protein kinase</fullName>
    </submittedName>
</protein>
<dbReference type="Pfam" id="PF00069">
    <property type="entry name" value="Pkinase"/>
    <property type="match status" value="1"/>
</dbReference>
<keyword evidence="3 8" id="KW-0418">Kinase</keyword>
<dbReference type="AlphaFoldDB" id="A0A538TD79"/>
<dbReference type="GO" id="GO:0004674">
    <property type="term" value="F:protein serine/threonine kinase activity"/>
    <property type="evidence" value="ECO:0007669"/>
    <property type="project" value="UniProtKB-KW"/>
</dbReference>
<reference evidence="8 9" key="1">
    <citation type="journal article" date="2019" name="Nat. Microbiol.">
        <title>Mediterranean grassland soil C-N compound turnover is dependent on rainfall and depth, and is mediated by genomically divergent microorganisms.</title>
        <authorList>
            <person name="Diamond S."/>
            <person name="Andeer P.F."/>
            <person name="Li Z."/>
            <person name="Crits-Christoph A."/>
            <person name="Burstein D."/>
            <person name="Anantharaman K."/>
            <person name="Lane K.R."/>
            <person name="Thomas B.C."/>
            <person name="Pan C."/>
            <person name="Northen T.R."/>
            <person name="Banfield J.F."/>
        </authorList>
    </citation>
    <scope>NUCLEOTIDE SEQUENCE [LARGE SCALE GENOMIC DNA]</scope>
    <source>
        <strain evidence="8">WS_8</strain>
    </source>
</reference>
<evidence type="ECO:0000256" key="3">
    <source>
        <dbReference type="ARBA" id="ARBA00022777"/>
    </source>
</evidence>
<evidence type="ECO:0000256" key="2">
    <source>
        <dbReference type="ARBA" id="ARBA00022741"/>
    </source>
</evidence>
<proteinExistence type="predicted"/>
<dbReference type="Proteomes" id="UP000316609">
    <property type="component" value="Unassembled WGS sequence"/>
</dbReference>
<evidence type="ECO:0000313" key="9">
    <source>
        <dbReference type="Proteomes" id="UP000316609"/>
    </source>
</evidence>
<dbReference type="PROSITE" id="PS50011">
    <property type="entry name" value="PROTEIN_KINASE_DOM"/>
    <property type="match status" value="1"/>
</dbReference>
<name>A0A538TD79_UNCEI</name>
<dbReference type="PANTHER" id="PTHR43289">
    <property type="entry name" value="MITOGEN-ACTIVATED PROTEIN KINASE KINASE KINASE 20-RELATED"/>
    <property type="match status" value="1"/>
</dbReference>
<dbReference type="EMBL" id="VBOY01000170">
    <property type="protein sequence ID" value="TMQ61578.1"/>
    <property type="molecule type" value="Genomic_DNA"/>
</dbReference>
<evidence type="ECO:0000259" key="7">
    <source>
        <dbReference type="PROSITE" id="PS50011"/>
    </source>
</evidence>